<name>A0A2N3PXX4_9PROT</name>
<dbReference type="GO" id="GO:0003700">
    <property type="term" value="F:DNA-binding transcription factor activity"/>
    <property type="evidence" value="ECO:0007669"/>
    <property type="project" value="InterPro"/>
</dbReference>
<feature type="domain" description="HTH gntR-type" evidence="4">
    <location>
        <begin position="9"/>
        <end position="77"/>
    </location>
</feature>
<evidence type="ECO:0000256" key="1">
    <source>
        <dbReference type="ARBA" id="ARBA00023015"/>
    </source>
</evidence>
<dbReference type="AlphaFoldDB" id="A0A2N3PXX4"/>
<evidence type="ECO:0000256" key="3">
    <source>
        <dbReference type="ARBA" id="ARBA00023163"/>
    </source>
</evidence>
<protein>
    <submittedName>
        <fullName evidence="5">FadR family transcriptional regulator</fullName>
    </submittedName>
</protein>
<dbReference type="CDD" id="cd07377">
    <property type="entry name" value="WHTH_GntR"/>
    <property type="match status" value="1"/>
</dbReference>
<dbReference type="PRINTS" id="PR00035">
    <property type="entry name" value="HTHGNTR"/>
</dbReference>
<dbReference type="SUPFAM" id="SSF48008">
    <property type="entry name" value="GntR ligand-binding domain-like"/>
    <property type="match status" value="1"/>
</dbReference>
<keyword evidence="6" id="KW-1185">Reference proteome</keyword>
<dbReference type="OrthoDB" id="9812645at2"/>
<evidence type="ECO:0000313" key="6">
    <source>
        <dbReference type="Proteomes" id="UP000233293"/>
    </source>
</evidence>
<keyword evidence="2" id="KW-0238">DNA-binding</keyword>
<dbReference type="InterPro" id="IPR008920">
    <property type="entry name" value="TF_FadR/GntR_C"/>
</dbReference>
<dbReference type="Pfam" id="PF07729">
    <property type="entry name" value="FCD"/>
    <property type="match status" value="1"/>
</dbReference>
<dbReference type="InterPro" id="IPR036388">
    <property type="entry name" value="WH-like_DNA-bd_sf"/>
</dbReference>
<sequence>MPFQPVDTQRLYQQVADQISELIRVREFPVGHRLLPERDLAKALGVSRPVVREAMIALEIAGLVEVRTGSGTYVKARAHSSATRPLPIILDDVGPSPFDIISARVLLEGEVAFLAAKEATDEDLKEIATIHREMSRQMAAGEATQDLDRQFHERIARATHNTVLPTLVEGLWTNQFAPVFSVLSQRTGLSENRAATLASHGRIAEALMQRDPASARAAMHAHLEQVLAVLMRDDETT</sequence>
<dbReference type="SMART" id="SM00895">
    <property type="entry name" value="FCD"/>
    <property type="match status" value="1"/>
</dbReference>
<evidence type="ECO:0000313" key="5">
    <source>
        <dbReference type="EMBL" id="PKU25262.1"/>
    </source>
</evidence>
<dbReference type="RefSeq" id="WP_101249786.1">
    <property type="nucleotide sequence ID" value="NZ_PIUM01000005.1"/>
</dbReference>
<dbReference type="InterPro" id="IPR011711">
    <property type="entry name" value="GntR_C"/>
</dbReference>
<dbReference type="InterPro" id="IPR036390">
    <property type="entry name" value="WH_DNA-bd_sf"/>
</dbReference>
<dbReference type="Proteomes" id="UP000233293">
    <property type="component" value="Unassembled WGS sequence"/>
</dbReference>
<dbReference type="SMART" id="SM00345">
    <property type="entry name" value="HTH_GNTR"/>
    <property type="match status" value="1"/>
</dbReference>
<comment type="caution">
    <text evidence="5">The sequence shown here is derived from an EMBL/GenBank/DDBJ whole genome shotgun (WGS) entry which is preliminary data.</text>
</comment>
<keyword evidence="1" id="KW-0805">Transcription regulation</keyword>
<proteinExistence type="predicted"/>
<accession>A0A2N3PXX4</accession>
<dbReference type="Gene3D" id="1.10.10.10">
    <property type="entry name" value="Winged helix-like DNA-binding domain superfamily/Winged helix DNA-binding domain"/>
    <property type="match status" value="1"/>
</dbReference>
<dbReference type="PROSITE" id="PS50949">
    <property type="entry name" value="HTH_GNTR"/>
    <property type="match status" value="1"/>
</dbReference>
<reference evidence="6" key="1">
    <citation type="submission" date="2017-12" db="EMBL/GenBank/DDBJ databases">
        <title>Draft genome sequence of Telmatospirillum siberiense 26-4b1T, an acidotolerant peatland alphaproteobacterium potentially involved in sulfur cycling.</title>
        <authorList>
            <person name="Hausmann B."/>
            <person name="Pjevac P."/>
            <person name="Schreck K."/>
            <person name="Herbold C.W."/>
            <person name="Daims H."/>
            <person name="Wagner M."/>
            <person name="Pester M."/>
            <person name="Loy A."/>
        </authorList>
    </citation>
    <scope>NUCLEOTIDE SEQUENCE [LARGE SCALE GENOMIC DNA]</scope>
    <source>
        <strain evidence="6">26-4b1</strain>
    </source>
</reference>
<dbReference type="SUPFAM" id="SSF46785">
    <property type="entry name" value="Winged helix' DNA-binding domain"/>
    <property type="match status" value="1"/>
</dbReference>
<dbReference type="GO" id="GO:0003677">
    <property type="term" value="F:DNA binding"/>
    <property type="evidence" value="ECO:0007669"/>
    <property type="project" value="UniProtKB-KW"/>
</dbReference>
<dbReference type="Pfam" id="PF00392">
    <property type="entry name" value="GntR"/>
    <property type="match status" value="1"/>
</dbReference>
<keyword evidence="3" id="KW-0804">Transcription</keyword>
<gene>
    <name evidence="5" type="ORF">CWS72_06570</name>
</gene>
<organism evidence="5 6">
    <name type="scientific">Telmatospirillum siberiense</name>
    <dbReference type="NCBI Taxonomy" id="382514"/>
    <lineage>
        <taxon>Bacteria</taxon>
        <taxon>Pseudomonadati</taxon>
        <taxon>Pseudomonadota</taxon>
        <taxon>Alphaproteobacteria</taxon>
        <taxon>Rhodospirillales</taxon>
        <taxon>Rhodospirillaceae</taxon>
        <taxon>Telmatospirillum</taxon>
    </lineage>
</organism>
<dbReference type="PANTHER" id="PTHR43537">
    <property type="entry name" value="TRANSCRIPTIONAL REGULATOR, GNTR FAMILY"/>
    <property type="match status" value="1"/>
</dbReference>
<evidence type="ECO:0000256" key="2">
    <source>
        <dbReference type="ARBA" id="ARBA00023125"/>
    </source>
</evidence>
<dbReference type="PANTHER" id="PTHR43537:SF5">
    <property type="entry name" value="UXU OPERON TRANSCRIPTIONAL REGULATOR"/>
    <property type="match status" value="1"/>
</dbReference>
<dbReference type="InterPro" id="IPR000524">
    <property type="entry name" value="Tscrpt_reg_HTH_GntR"/>
</dbReference>
<dbReference type="EMBL" id="PIUM01000005">
    <property type="protein sequence ID" value="PKU25262.1"/>
    <property type="molecule type" value="Genomic_DNA"/>
</dbReference>
<evidence type="ECO:0000259" key="4">
    <source>
        <dbReference type="PROSITE" id="PS50949"/>
    </source>
</evidence>
<dbReference type="Gene3D" id="1.20.120.530">
    <property type="entry name" value="GntR ligand-binding domain-like"/>
    <property type="match status" value="1"/>
</dbReference>